<protein>
    <submittedName>
        <fullName evidence="1">Unannotated protein</fullName>
    </submittedName>
</protein>
<dbReference type="EMBL" id="CAFBOR010000111">
    <property type="protein sequence ID" value="CAB4989436.1"/>
    <property type="molecule type" value="Genomic_DNA"/>
</dbReference>
<proteinExistence type="predicted"/>
<organism evidence="1">
    <name type="scientific">freshwater metagenome</name>
    <dbReference type="NCBI Taxonomy" id="449393"/>
    <lineage>
        <taxon>unclassified sequences</taxon>
        <taxon>metagenomes</taxon>
        <taxon>ecological metagenomes</taxon>
    </lineage>
</organism>
<accession>A0A6J7N8E9</accession>
<sequence length="52" mass="5317">MVAVEDNPASALMVVSINGDEVLVPVVFIVENSPGVVVINPPDGLLDLGKSS</sequence>
<dbReference type="AlphaFoldDB" id="A0A6J7N8E9"/>
<reference evidence="1" key="1">
    <citation type="submission" date="2020-05" db="EMBL/GenBank/DDBJ databases">
        <authorList>
            <person name="Chiriac C."/>
            <person name="Salcher M."/>
            <person name="Ghai R."/>
            <person name="Kavagutti S V."/>
        </authorList>
    </citation>
    <scope>NUCLEOTIDE SEQUENCE</scope>
</reference>
<gene>
    <name evidence="1" type="ORF">UFOPK3974_00848</name>
</gene>
<name>A0A6J7N8E9_9ZZZZ</name>
<evidence type="ECO:0000313" key="1">
    <source>
        <dbReference type="EMBL" id="CAB4989436.1"/>
    </source>
</evidence>